<accession>C4V2P6</accession>
<gene>
    <name evidence="1" type="ORF">HMPREF0908_0790</name>
</gene>
<dbReference type="EMBL" id="ACLA01000010">
    <property type="protein sequence ID" value="EEQ49060.1"/>
    <property type="molecule type" value="Genomic_DNA"/>
</dbReference>
<keyword evidence="2" id="KW-1185">Reference proteome</keyword>
<evidence type="ECO:0000313" key="1">
    <source>
        <dbReference type="EMBL" id="EEQ49060.1"/>
    </source>
</evidence>
<organism evidence="1 2">
    <name type="scientific">Selenomonas flueggei ATCC 43531</name>
    <dbReference type="NCBI Taxonomy" id="638302"/>
    <lineage>
        <taxon>Bacteria</taxon>
        <taxon>Bacillati</taxon>
        <taxon>Bacillota</taxon>
        <taxon>Negativicutes</taxon>
        <taxon>Selenomonadales</taxon>
        <taxon>Selenomonadaceae</taxon>
        <taxon>Selenomonas</taxon>
    </lineage>
</organism>
<evidence type="ECO:0000313" key="2">
    <source>
        <dbReference type="Proteomes" id="UP000005309"/>
    </source>
</evidence>
<reference evidence="1 2" key="1">
    <citation type="submission" date="2009-04" db="EMBL/GenBank/DDBJ databases">
        <authorList>
            <person name="Qin X."/>
            <person name="Bachman B."/>
            <person name="Battles P."/>
            <person name="Bell A."/>
            <person name="Bess C."/>
            <person name="Bickham C."/>
            <person name="Chaboub L."/>
            <person name="Chen D."/>
            <person name="Coyle M."/>
            <person name="Deiros D.R."/>
            <person name="Dinh H."/>
            <person name="Forbes L."/>
            <person name="Fowler G."/>
            <person name="Francisco L."/>
            <person name="Fu Q."/>
            <person name="Gubbala S."/>
            <person name="Hale W."/>
            <person name="Han Y."/>
            <person name="Hemphill L."/>
            <person name="Highlander S.K."/>
            <person name="Hirani K."/>
            <person name="Hogues M."/>
            <person name="Jackson L."/>
            <person name="Jakkamsetti A."/>
            <person name="Javaid M."/>
            <person name="Jiang H."/>
            <person name="Korchina V."/>
            <person name="Kovar C."/>
            <person name="Lara F."/>
            <person name="Lee S."/>
            <person name="Mata R."/>
            <person name="Mathew T."/>
            <person name="Moen C."/>
            <person name="Morales K."/>
            <person name="Munidasa M."/>
            <person name="Nazareth L."/>
            <person name="Ngo R."/>
            <person name="Nguyen L."/>
            <person name="Okwuonu G."/>
            <person name="Ongeri F."/>
            <person name="Patil S."/>
            <person name="Petrosino J."/>
            <person name="Pham C."/>
            <person name="Pham P."/>
            <person name="Pu L.-L."/>
            <person name="Puazo M."/>
            <person name="Raj R."/>
            <person name="Reid J."/>
            <person name="Rouhana J."/>
            <person name="Saada N."/>
            <person name="Shang Y."/>
            <person name="Simmons D."/>
            <person name="Thornton R."/>
            <person name="Warren J."/>
            <person name="Weissenberger G."/>
            <person name="Zhang J."/>
            <person name="Zhang L."/>
            <person name="Zhou C."/>
            <person name="Zhu D."/>
            <person name="Muzny D."/>
            <person name="Worley K."/>
            <person name="Gibbs R."/>
        </authorList>
    </citation>
    <scope>NUCLEOTIDE SEQUENCE [LARGE SCALE GENOMIC DNA]</scope>
    <source>
        <strain evidence="1 2">ATCC 43531</strain>
    </source>
</reference>
<dbReference type="STRING" id="638302.HMPREF0908_0790"/>
<dbReference type="Proteomes" id="UP000005309">
    <property type="component" value="Unassembled WGS sequence"/>
</dbReference>
<comment type="caution">
    <text evidence="1">The sequence shown here is derived from an EMBL/GenBank/DDBJ whole genome shotgun (WGS) entry which is preliminary data.</text>
</comment>
<sequence>MTHLRSVQYGKQVQAYCTYALFKFIREILSNSFFIPTTFMHTKRKNLTHTIEHDRLASIIIMEVK</sequence>
<proteinExistence type="predicted"/>
<dbReference type="AlphaFoldDB" id="C4V2P6"/>
<protein>
    <submittedName>
        <fullName evidence="1">Uncharacterized protein</fullName>
    </submittedName>
</protein>
<name>C4V2P6_9FIRM</name>
<dbReference type="HOGENOM" id="CLU_2847386_0_0_9"/>